<dbReference type="RefSeq" id="WP_145935294.1">
    <property type="nucleotide sequence ID" value="NZ_BNAV01000003.1"/>
</dbReference>
<dbReference type="PROSITE" id="PS51318">
    <property type="entry name" value="TAT"/>
    <property type="match status" value="1"/>
</dbReference>
<reference evidence="2" key="1">
    <citation type="journal article" date="2014" name="Int. J. Syst. Evol. Microbiol.">
        <title>Complete genome sequence of Corynebacterium casei LMG S-19264T (=DSM 44701T), isolated from a smear-ripened cheese.</title>
        <authorList>
            <consortium name="US DOE Joint Genome Institute (JGI-PGF)"/>
            <person name="Walter F."/>
            <person name="Albersmeier A."/>
            <person name="Kalinowski J."/>
            <person name="Ruckert C."/>
        </authorList>
    </citation>
    <scope>NUCLEOTIDE SEQUENCE</scope>
    <source>
        <strain evidence="2">CGMCC 4.7679</strain>
    </source>
</reference>
<evidence type="ECO:0000313" key="2">
    <source>
        <dbReference type="EMBL" id="GHF53879.1"/>
    </source>
</evidence>
<protein>
    <recommendedName>
        <fullName evidence="4">Family 43 glycosylhydrolase</fullName>
    </recommendedName>
</protein>
<sequence length="526" mass="57120">MSQHSRRLFLGAGAALSAAPLLHPLTASAAPAARAGQVLLRDTFGAISGWQRHGTVMSQSLPWETSLLQDPCLVYATGGGPRFKMWYGSLYYVGYATSEDGVTWTRAAEPVLSRTLDTEHNNLNQPSVVYLDGTWHMTYFGVDAEGRGRVHYASAAQPGGPWTKHGVVLESTMPWEDDYIYNSALYYDPRERTWKIWYTAGKIASAGGEPEYICYATAKNAAGPWTKYAGNPIVRPMRDGGWASFGIGGPNVRRTADGGYEMRVLGWQADYPSRGGKLLSRDGISWHLERANLDLDLGVAGGPEDGMIYRQFVVRHEGTDYVYYNAKNNRPGWNETIELAVWRDGQEIVDPAKWTMTQGTAIPSGASFEVGGNRVTSLGNAVSGATQTLQGNVVIPVLDYELAAEVTPHSSAVADRDAVLMTRCTDRQNYYYAGIASWGQQYAIGVLADGVNTKLAGTGTASDIAPDVPHRLRFAVQGSALTLYDDDRVVLSVVDPTLIPPRSYVGLQSSTPAGRTSFGEVSVRAL</sequence>
<dbReference type="InterPro" id="IPR006311">
    <property type="entry name" value="TAT_signal"/>
</dbReference>
<comment type="caution">
    <text evidence="2">The sequence shown here is derived from an EMBL/GenBank/DDBJ whole genome shotgun (WGS) entry which is preliminary data.</text>
</comment>
<accession>A0A8H9MA33</accession>
<dbReference type="Gene3D" id="2.115.10.20">
    <property type="entry name" value="Glycosyl hydrolase domain, family 43"/>
    <property type="match status" value="2"/>
</dbReference>
<dbReference type="PANTHER" id="PTHR35279:SF1">
    <property type="entry name" value="ARABINANASE_LEVANSUCRASE_INVERTASE"/>
    <property type="match status" value="1"/>
</dbReference>
<gene>
    <name evidence="2" type="ORF">GCM10017566_29190</name>
</gene>
<feature type="chain" id="PRO_5034075610" description="Family 43 glycosylhydrolase" evidence="1">
    <location>
        <begin position="30"/>
        <end position="526"/>
    </location>
</feature>
<dbReference type="EMBL" id="BNAV01000003">
    <property type="protein sequence ID" value="GHF53879.1"/>
    <property type="molecule type" value="Genomic_DNA"/>
</dbReference>
<organism evidence="2 3">
    <name type="scientific">Amycolatopsis bartoniae</name>
    <dbReference type="NCBI Taxonomy" id="941986"/>
    <lineage>
        <taxon>Bacteria</taxon>
        <taxon>Bacillati</taxon>
        <taxon>Actinomycetota</taxon>
        <taxon>Actinomycetes</taxon>
        <taxon>Pseudonocardiales</taxon>
        <taxon>Pseudonocardiaceae</taxon>
        <taxon>Amycolatopsis</taxon>
    </lineage>
</organism>
<dbReference type="Gene3D" id="2.60.120.560">
    <property type="entry name" value="Exo-inulinase, domain 1"/>
    <property type="match status" value="1"/>
</dbReference>
<proteinExistence type="predicted"/>
<evidence type="ECO:0000256" key="1">
    <source>
        <dbReference type="SAM" id="SignalP"/>
    </source>
</evidence>
<dbReference type="Proteomes" id="UP000658656">
    <property type="component" value="Unassembled WGS sequence"/>
</dbReference>
<dbReference type="InterPro" id="IPR023296">
    <property type="entry name" value="Glyco_hydro_beta-prop_sf"/>
</dbReference>
<keyword evidence="3" id="KW-1185">Reference proteome</keyword>
<keyword evidence="1" id="KW-0732">Signal</keyword>
<dbReference type="AlphaFoldDB" id="A0A8H9MA33"/>
<reference evidence="2" key="2">
    <citation type="submission" date="2020-09" db="EMBL/GenBank/DDBJ databases">
        <authorList>
            <person name="Sun Q."/>
            <person name="Zhou Y."/>
        </authorList>
    </citation>
    <scope>NUCLEOTIDE SEQUENCE</scope>
    <source>
        <strain evidence="2">CGMCC 4.7679</strain>
    </source>
</reference>
<dbReference type="PANTHER" id="PTHR35279">
    <property type="match status" value="1"/>
</dbReference>
<name>A0A8H9MA33_9PSEU</name>
<dbReference type="OrthoDB" id="9759709at2"/>
<evidence type="ECO:0008006" key="4">
    <source>
        <dbReference type="Google" id="ProtNLM"/>
    </source>
</evidence>
<dbReference type="SUPFAM" id="SSF75005">
    <property type="entry name" value="Arabinanase/levansucrase/invertase"/>
    <property type="match status" value="1"/>
</dbReference>
<feature type="signal peptide" evidence="1">
    <location>
        <begin position="1"/>
        <end position="29"/>
    </location>
</feature>
<evidence type="ECO:0000313" key="3">
    <source>
        <dbReference type="Proteomes" id="UP000658656"/>
    </source>
</evidence>